<keyword evidence="1" id="KW-1133">Transmembrane helix</keyword>
<keyword evidence="1" id="KW-0472">Membrane</keyword>
<dbReference type="EMBL" id="JBHRSP010000041">
    <property type="protein sequence ID" value="MFC3075768.1"/>
    <property type="molecule type" value="Genomic_DNA"/>
</dbReference>
<dbReference type="RefSeq" id="WP_257317320.1">
    <property type="nucleotide sequence ID" value="NZ_JANFDG010000027.1"/>
</dbReference>
<accession>A0ABV7DNF3</accession>
<dbReference type="Proteomes" id="UP001595377">
    <property type="component" value="Unassembled WGS sequence"/>
</dbReference>
<name>A0ABV7DNF3_9HYPH</name>
<organism evidence="2 3">
    <name type="scientific">Shinella pollutisoli</name>
    <dbReference type="NCBI Taxonomy" id="2250594"/>
    <lineage>
        <taxon>Bacteria</taxon>
        <taxon>Pseudomonadati</taxon>
        <taxon>Pseudomonadota</taxon>
        <taxon>Alphaproteobacteria</taxon>
        <taxon>Hyphomicrobiales</taxon>
        <taxon>Rhizobiaceae</taxon>
        <taxon>Shinella</taxon>
    </lineage>
</organism>
<evidence type="ECO:0000256" key="1">
    <source>
        <dbReference type="SAM" id="Phobius"/>
    </source>
</evidence>
<keyword evidence="1" id="KW-0812">Transmembrane</keyword>
<proteinExistence type="predicted"/>
<protein>
    <submittedName>
        <fullName evidence="2">Uncharacterized protein</fullName>
    </submittedName>
</protein>
<evidence type="ECO:0000313" key="2">
    <source>
        <dbReference type="EMBL" id="MFC3075768.1"/>
    </source>
</evidence>
<gene>
    <name evidence="2" type="ORF">ACFOHH_21840</name>
</gene>
<evidence type="ECO:0000313" key="3">
    <source>
        <dbReference type="Proteomes" id="UP001595377"/>
    </source>
</evidence>
<reference evidence="3" key="1">
    <citation type="journal article" date="2019" name="Int. J. Syst. Evol. Microbiol.">
        <title>The Global Catalogue of Microorganisms (GCM) 10K type strain sequencing project: providing services to taxonomists for standard genome sequencing and annotation.</title>
        <authorList>
            <consortium name="The Broad Institute Genomics Platform"/>
            <consortium name="The Broad Institute Genome Sequencing Center for Infectious Disease"/>
            <person name="Wu L."/>
            <person name="Ma J."/>
        </authorList>
    </citation>
    <scope>NUCLEOTIDE SEQUENCE [LARGE SCALE GENOMIC DNA]</scope>
    <source>
        <strain evidence="3">KCTC 52677</strain>
    </source>
</reference>
<keyword evidence="3" id="KW-1185">Reference proteome</keyword>
<feature type="transmembrane region" description="Helical" evidence="1">
    <location>
        <begin position="6"/>
        <end position="26"/>
    </location>
</feature>
<comment type="caution">
    <text evidence="2">The sequence shown here is derived from an EMBL/GenBank/DDBJ whole genome shotgun (WGS) entry which is preliminary data.</text>
</comment>
<sequence>MADYLWLFVVAGGAILLGLAIAFGTARQRRLHPAEKRMQDEKVDRLYGKK</sequence>